<comment type="caution">
    <text evidence="2">The sequence shown here is derived from an EMBL/GenBank/DDBJ whole genome shotgun (WGS) entry which is preliminary data.</text>
</comment>
<protein>
    <recommendedName>
        <fullName evidence="1">Segregation and condensation protein A</fullName>
    </recommendedName>
</protein>
<dbReference type="STRING" id="1817841.A3B10_00590"/>
<dbReference type="PANTHER" id="PTHR33969">
    <property type="entry name" value="SEGREGATION AND CONDENSATION PROTEIN A"/>
    <property type="match status" value="1"/>
</dbReference>
<dbReference type="EMBL" id="MFFB01000012">
    <property type="protein sequence ID" value="OGE94636.1"/>
    <property type="molecule type" value="Genomic_DNA"/>
</dbReference>
<dbReference type="Proteomes" id="UP000177281">
    <property type="component" value="Unassembled WGS sequence"/>
</dbReference>
<proteinExistence type="predicted"/>
<dbReference type="Gene3D" id="6.10.250.2410">
    <property type="match status" value="1"/>
</dbReference>
<dbReference type="PANTHER" id="PTHR33969:SF2">
    <property type="entry name" value="SEGREGATION AND CONDENSATION PROTEIN A"/>
    <property type="match status" value="1"/>
</dbReference>
<gene>
    <name evidence="2" type="ORF">A3B10_00590</name>
</gene>
<evidence type="ECO:0000313" key="2">
    <source>
        <dbReference type="EMBL" id="OGE94636.1"/>
    </source>
</evidence>
<dbReference type="InterPro" id="IPR003768">
    <property type="entry name" value="ScpA"/>
</dbReference>
<dbReference type="Pfam" id="PF02616">
    <property type="entry name" value="SMC_ScpA"/>
    <property type="match status" value="1"/>
</dbReference>
<evidence type="ECO:0000256" key="1">
    <source>
        <dbReference type="ARBA" id="ARBA00044777"/>
    </source>
</evidence>
<dbReference type="InterPro" id="IPR023093">
    <property type="entry name" value="ScpA-like_C"/>
</dbReference>
<dbReference type="Gene3D" id="1.10.10.580">
    <property type="entry name" value="Structural maintenance of chromosome 1. Chain E"/>
    <property type="match status" value="1"/>
</dbReference>
<accession>A0A1F5PXJ2</accession>
<organism evidence="2 3">
    <name type="scientific">Candidatus Doudnabacteria bacterium RIFCSPLOWO2_01_FULL_44_21</name>
    <dbReference type="NCBI Taxonomy" id="1817841"/>
    <lineage>
        <taxon>Bacteria</taxon>
        <taxon>Candidatus Doudnaibacteriota</taxon>
    </lineage>
</organism>
<dbReference type="AlphaFoldDB" id="A0A1F5PXJ2"/>
<name>A0A1F5PXJ2_9BACT</name>
<sequence length="234" mass="26547">MQIKTEQFEGPLDLLLQLIEEQKLDVSTLALAKVTEQFLNYIRGLQEKNPINLADFLVIAAKLLVIKSKSLLPNLDLGTEDEEAAFDLTAQLLTYKKFKTIGKFLGKLDLKRRQSWAHEVDFSDRVTFLPDPDITIISLAASLRQLATELKNIIRLPQEFLKEVVSISDKISQIQKLITEKIETSLSSLIKDAKSKTEIIVTFLALLELVKQRIISLEQSEHFADIMIKKTNAI</sequence>
<evidence type="ECO:0000313" key="3">
    <source>
        <dbReference type="Proteomes" id="UP000177281"/>
    </source>
</evidence>
<reference evidence="2 3" key="1">
    <citation type="journal article" date="2016" name="Nat. Commun.">
        <title>Thousands of microbial genomes shed light on interconnected biogeochemical processes in an aquifer system.</title>
        <authorList>
            <person name="Anantharaman K."/>
            <person name="Brown C.T."/>
            <person name="Hug L.A."/>
            <person name="Sharon I."/>
            <person name="Castelle C.J."/>
            <person name="Probst A.J."/>
            <person name="Thomas B.C."/>
            <person name="Singh A."/>
            <person name="Wilkins M.J."/>
            <person name="Karaoz U."/>
            <person name="Brodie E.L."/>
            <person name="Williams K.H."/>
            <person name="Hubbard S.S."/>
            <person name="Banfield J.F."/>
        </authorList>
    </citation>
    <scope>NUCLEOTIDE SEQUENCE [LARGE SCALE GENOMIC DNA]</scope>
</reference>